<dbReference type="EMBL" id="BAABUK010000003">
    <property type="protein sequence ID" value="GAA5807919.1"/>
    <property type="molecule type" value="Genomic_DNA"/>
</dbReference>
<gene>
    <name evidence="1" type="ORF">MFLAVUS_001299</name>
</gene>
<reference evidence="1 2" key="1">
    <citation type="submission" date="2024-04" db="EMBL/GenBank/DDBJ databases">
        <title>genome sequences of Mucor flavus KT1a and Helicostylum pulchrum KT1b strains isolated from the surface of a dry-aged beef.</title>
        <authorList>
            <person name="Toyotome T."/>
            <person name="Hosono M."/>
            <person name="Torimaru M."/>
            <person name="Fukuda K."/>
            <person name="Mikami N."/>
        </authorList>
    </citation>
    <scope>NUCLEOTIDE SEQUENCE [LARGE SCALE GENOMIC DNA]</scope>
    <source>
        <strain evidence="1 2">KT1a</strain>
    </source>
</reference>
<accession>A0ABP9YM53</accession>
<name>A0ABP9YM53_9FUNG</name>
<sequence length="546" mass="62718">MNRTNSIPCLLQTTVDMQHFQPQAEDILTDEDLLELFRIIKQIIRKKPDAERIAKLFFCIVYAMGDLYHFYKPIHSDCVIFRDESNTTLGPVTADVRLPGSVSCCQSSISSVATPPSSSTTSSPAAPTLPVPQRLLSVSYLTNPTPASPQPKRLDEVVTTDQFSVRPYTNLRPIYPSHGAPWSPLDENQSTRYPHLNTLMNGTEVLMEPKQRGFYYQDGRINREPASLQRYAEQGVLTQASLMRKRKLNDYPYEITTNLPTQTKKPKIPHRHGEFKQRRDDIISRMRSIMMADLEQKAQRLPTQFTLSIEKVELTSDINVDNLSSEEARQLLSPALRILTLHSNMKPHLDNGMNQNGIYYNNDYFRLYLAFVQFQSIFASLFPNEVIKIAVNEETMTERDKDRERNANMKAYRVWIEPYLAETNWAAFRRNIMVGERIMQLTKVVGQGVLLMTKELSGSKLHLTFTNNEWDEFIQGLNQGTWDETIDWSHEEDITEAEGCSLLVTELRLKFATHFWFTEQGTVVPSSERKVARAKERSKSHNTPNS</sequence>
<proteinExistence type="predicted"/>
<organism evidence="1 2">
    <name type="scientific">Mucor flavus</name>
    <dbReference type="NCBI Taxonomy" id="439312"/>
    <lineage>
        <taxon>Eukaryota</taxon>
        <taxon>Fungi</taxon>
        <taxon>Fungi incertae sedis</taxon>
        <taxon>Mucoromycota</taxon>
        <taxon>Mucoromycotina</taxon>
        <taxon>Mucoromycetes</taxon>
        <taxon>Mucorales</taxon>
        <taxon>Mucorineae</taxon>
        <taxon>Mucoraceae</taxon>
        <taxon>Mucor</taxon>
    </lineage>
</organism>
<dbReference type="Proteomes" id="UP001473302">
    <property type="component" value="Unassembled WGS sequence"/>
</dbReference>
<keyword evidence="2" id="KW-1185">Reference proteome</keyword>
<evidence type="ECO:0000313" key="2">
    <source>
        <dbReference type="Proteomes" id="UP001473302"/>
    </source>
</evidence>
<evidence type="ECO:0000313" key="1">
    <source>
        <dbReference type="EMBL" id="GAA5807919.1"/>
    </source>
</evidence>
<protein>
    <submittedName>
        <fullName evidence="1">Uncharacterized protein</fullName>
    </submittedName>
</protein>
<comment type="caution">
    <text evidence="1">The sequence shown here is derived from an EMBL/GenBank/DDBJ whole genome shotgun (WGS) entry which is preliminary data.</text>
</comment>